<dbReference type="Pfam" id="PF00271">
    <property type="entry name" value="Helicase_C"/>
    <property type="match status" value="1"/>
</dbReference>
<evidence type="ECO:0000259" key="9">
    <source>
        <dbReference type="PROSITE" id="PS51194"/>
    </source>
</evidence>
<dbReference type="Gene3D" id="3.40.50.300">
    <property type="entry name" value="P-loop containing nucleotide triphosphate hydrolases"/>
    <property type="match status" value="2"/>
</dbReference>
<dbReference type="InterPro" id="IPR014001">
    <property type="entry name" value="Helicase_ATP-bd"/>
</dbReference>
<evidence type="ECO:0000313" key="11">
    <source>
        <dbReference type="EMBL" id="GAA4900136.1"/>
    </source>
</evidence>
<feature type="domain" description="Helicase C-terminal" evidence="9">
    <location>
        <begin position="219"/>
        <end position="379"/>
    </location>
</feature>
<dbReference type="PROSITE" id="PS51194">
    <property type="entry name" value="HELICASE_CTER"/>
    <property type="match status" value="1"/>
</dbReference>
<dbReference type="InterPro" id="IPR050079">
    <property type="entry name" value="DEAD_box_RNA_helicase"/>
</dbReference>
<keyword evidence="12" id="KW-1185">Reference proteome</keyword>
<dbReference type="InterPro" id="IPR001650">
    <property type="entry name" value="Helicase_C-like"/>
</dbReference>
<dbReference type="Pfam" id="PF00270">
    <property type="entry name" value="DEAD"/>
    <property type="match status" value="1"/>
</dbReference>
<dbReference type="RefSeq" id="WP_345274695.1">
    <property type="nucleotide sequence ID" value="NZ_BAABJH010000007.1"/>
</dbReference>
<evidence type="ECO:0000256" key="1">
    <source>
        <dbReference type="ARBA" id="ARBA00022741"/>
    </source>
</evidence>
<feature type="compositionally biased region" description="Basic residues" evidence="7">
    <location>
        <begin position="384"/>
        <end position="413"/>
    </location>
</feature>
<feature type="domain" description="Helicase ATP-binding" evidence="8">
    <location>
        <begin position="32"/>
        <end position="208"/>
    </location>
</feature>
<dbReference type="SMART" id="SM00487">
    <property type="entry name" value="DEXDc"/>
    <property type="match status" value="1"/>
</dbReference>
<dbReference type="InterPro" id="IPR014014">
    <property type="entry name" value="RNA_helicase_DEAD_Q_motif"/>
</dbReference>
<gene>
    <name evidence="11" type="ORF">GCM10023311_27020</name>
</gene>
<evidence type="ECO:0000256" key="5">
    <source>
        <dbReference type="ARBA" id="ARBA00038437"/>
    </source>
</evidence>
<dbReference type="CDD" id="cd00268">
    <property type="entry name" value="DEADc"/>
    <property type="match status" value="1"/>
</dbReference>
<evidence type="ECO:0000256" key="2">
    <source>
        <dbReference type="ARBA" id="ARBA00022801"/>
    </source>
</evidence>
<dbReference type="PANTHER" id="PTHR47959">
    <property type="entry name" value="ATP-DEPENDENT RNA HELICASE RHLE-RELATED"/>
    <property type="match status" value="1"/>
</dbReference>
<organism evidence="11 12">
    <name type="scientific">Flaviramulus aquimarinus</name>
    <dbReference type="NCBI Taxonomy" id="1170456"/>
    <lineage>
        <taxon>Bacteria</taxon>
        <taxon>Pseudomonadati</taxon>
        <taxon>Bacteroidota</taxon>
        <taxon>Flavobacteriia</taxon>
        <taxon>Flavobacteriales</taxon>
        <taxon>Flavobacteriaceae</taxon>
        <taxon>Flaviramulus</taxon>
    </lineage>
</organism>
<keyword evidence="2" id="KW-0378">Hydrolase</keyword>
<dbReference type="CDD" id="cd18787">
    <property type="entry name" value="SF2_C_DEAD"/>
    <property type="match status" value="1"/>
</dbReference>
<comment type="similarity">
    <text evidence="5">Belongs to the DEAD box helicase family.</text>
</comment>
<evidence type="ECO:0000259" key="8">
    <source>
        <dbReference type="PROSITE" id="PS51192"/>
    </source>
</evidence>
<comment type="caution">
    <text evidence="11">The sequence shown here is derived from an EMBL/GenBank/DDBJ whole genome shotgun (WGS) entry which is preliminary data.</text>
</comment>
<dbReference type="InterPro" id="IPR044742">
    <property type="entry name" value="DEAD/DEAH_RhlB"/>
</dbReference>
<dbReference type="Proteomes" id="UP001500433">
    <property type="component" value="Unassembled WGS sequence"/>
</dbReference>
<reference evidence="12" key="1">
    <citation type="journal article" date="2019" name="Int. J. Syst. Evol. Microbiol.">
        <title>The Global Catalogue of Microorganisms (GCM) 10K type strain sequencing project: providing services to taxonomists for standard genome sequencing and annotation.</title>
        <authorList>
            <consortium name="The Broad Institute Genomics Platform"/>
            <consortium name="The Broad Institute Genome Sequencing Center for Infectious Disease"/>
            <person name="Wu L."/>
            <person name="Ma J."/>
        </authorList>
    </citation>
    <scope>NUCLEOTIDE SEQUENCE [LARGE SCALE GENOMIC DNA]</scope>
    <source>
        <strain evidence="12">JCM 18274</strain>
    </source>
</reference>
<dbReference type="PROSITE" id="PS51192">
    <property type="entry name" value="HELICASE_ATP_BIND_1"/>
    <property type="match status" value="1"/>
</dbReference>
<name>A0ABP9FDL7_9FLAO</name>
<evidence type="ECO:0000256" key="7">
    <source>
        <dbReference type="SAM" id="MobiDB-lite"/>
    </source>
</evidence>
<evidence type="ECO:0000313" key="12">
    <source>
        <dbReference type="Proteomes" id="UP001500433"/>
    </source>
</evidence>
<keyword evidence="3 11" id="KW-0347">Helicase</keyword>
<dbReference type="PROSITE" id="PS51195">
    <property type="entry name" value="Q_MOTIF"/>
    <property type="match status" value="1"/>
</dbReference>
<proteinExistence type="inferred from homology"/>
<keyword evidence="4" id="KW-0067">ATP-binding</keyword>
<sequence>MSFKDLKLNRPLLRAIAESGYNNPTLVQEKTIPLVLDKKDIIVSAQTGTGKTAAFALPILQLLFDRQDAPKKGKTIKALIVSPTRELAIQIEANFKTYSSYTNLRTTVVYGGTSIEPQKEILTKGIDILIATPGRLLDLHKQDIVNLDYVETLVLDEADLMLDMGFIDDVKKIERLCTKEKQILLFSATIPYKVEQLANSILNAPERVEVAQNSSTSKQVVQLLYYVPKRNKIELCLHLLRNTIKGNILIFRRTKFGVDKLEKTLLKNGYKVDSIHGDKSQTGRQDALNKFRKGEINILIATDVAARGIDINDLDVVVNFDLPNVPETYVHRIGRTARAGKKGIAYSFCSADEKSYVQTIQQLIQLQLDIIEDHPYPLDPKAKPIVHKSKKTGSKHRKGRKSEASKKKKKRWY</sequence>
<dbReference type="PANTHER" id="PTHR47959:SF13">
    <property type="entry name" value="ATP-DEPENDENT RNA HELICASE RHLE"/>
    <property type="match status" value="1"/>
</dbReference>
<evidence type="ECO:0000256" key="6">
    <source>
        <dbReference type="PROSITE-ProRule" id="PRU00552"/>
    </source>
</evidence>
<feature type="short sequence motif" description="Q motif" evidence="6">
    <location>
        <begin position="1"/>
        <end position="29"/>
    </location>
</feature>
<feature type="region of interest" description="Disordered" evidence="7">
    <location>
        <begin position="378"/>
        <end position="413"/>
    </location>
</feature>
<feature type="domain" description="DEAD-box RNA helicase Q" evidence="10">
    <location>
        <begin position="1"/>
        <end position="29"/>
    </location>
</feature>
<dbReference type="GO" id="GO:0004386">
    <property type="term" value="F:helicase activity"/>
    <property type="evidence" value="ECO:0007669"/>
    <property type="project" value="UniProtKB-KW"/>
</dbReference>
<dbReference type="EMBL" id="BAABJH010000007">
    <property type="protein sequence ID" value="GAA4900136.1"/>
    <property type="molecule type" value="Genomic_DNA"/>
</dbReference>
<accession>A0ABP9FDL7</accession>
<evidence type="ECO:0000256" key="3">
    <source>
        <dbReference type="ARBA" id="ARBA00022806"/>
    </source>
</evidence>
<dbReference type="SUPFAM" id="SSF52540">
    <property type="entry name" value="P-loop containing nucleoside triphosphate hydrolases"/>
    <property type="match status" value="1"/>
</dbReference>
<keyword evidence="1" id="KW-0547">Nucleotide-binding</keyword>
<dbReference type="InterPro" id="IPR027417">
    <property type="entry name" value="P-loop_NTPase"/>
</dbReference>
<evidence type="ECO:0000256" key="4">
    <source>
        <dbReference type="ARBA" id="ARBA00022840"/>
    </source>
</evidence>
<dbReference type="SMART" id="SM00490">
    <property type="entry name" value="HELICc"/>
    <property type="match status" value="1"/>
</dbReference>
<dbReference type="InterPro" id="IPR011545">
    <property type="entry name" value="DEAD/DEAH_box_helicase_dom"/>
</dbReference>
<evidence type="ECO:0000259" key="10">
    <source>
        <dbReference type="PROSITE" id="PS51195"/>
    </source>
</evidence>
<protein>
    <submittedName>
        <fullName evidence="11">DEAD/DEAH box helicase</fullName>
    </submittedName>
</protein>